<sequence>MKNNFKMAIVLVVTIAFASFTTLKDKQVNVKESQVNWTGHKVTGQHDGTITLKEGSLEFDGATLTGGAFTMDMTSINTTDLEGEYKTKLDGHLKADDFFGTDKFPTATLKFTKVKALGSDYAVTGDLTIKGITKPVTFKMNVAKNTATAALKIDRTKYDIKYGSASFFDNLQDKAIYNEFDLNVSLKF</sequence>
<keyword evidence="4" id="KW-1185">Reference proteome</keyword>
<feature type="chain" id="PRO_5046352621" evidence="1">
    <location>
        <begin position="19"/>
        <end position="188"/>
    </location>
</feature>
<dbReference type="Pfam" id="PF04264">
    <property type="entry name" value="YceI"/>
    <property type="match status" value="1"/>
</dbReference>
<dbReference type="Proteomes" id="UP001231587">
    <property type="component" value="Unassembled WGS sequence"/>
</dbReference>
<accession>A0ABU0CE39</accession>
<dbReference type="SUPFAM" id="SSF101874">
    <property type="entry name" value="YceI-like"/>
    <property type="match status" value="1"/>
</dbReference>
<evidence type="ECO:0000259" key="2">
    <source>
        <dbReference type="SMART" id="SM00867"/>
    </source>
</evidence>
<dbReference type="InterPro" id="IPR007372">
    <property type="entry name" value="Lipid/polyisoprenoid-bd_YceI"/>
</dbReference>
<evidence type="ECO:0000313" key="3">
    <source>
        <dbReference type="EMBL" id="MDQ0334691.1"/>
    </source>
</evidence>
<dbReference type="SMART" id="SM00867">
    <property type="entry name" value="YceI"/>
    <property type="match status" value="1"/>
</dbReference>
<name>A0ABU0CE39_9FLAO</name>
<gene>
    <name evidence="3" type="ORF">J2Z57_001124</name>
</gene>
<keyword evidence="1" id="KW-0732">Signal</keyword>
<comment type="caution">
    <text evidence="3">The sequence shown here is derived from an EMBL/GenBank/DDBJ whole genome shotgun (WGS) entry which is preliminary data.</text>
</comment>
<feature type="domain" description="Lipid/polyisoprenoid-binding YceI-like" evidence="2">
    <location>
        <begin position="25"/>
        <end position="187"/>
    </location>
</feature>
<evidence type="ECO:0000313" key="4">
    <source>
        <dbReference type="Proteomes" id="UP001231587"/>
    </source>
</evidence>
<dbReference type="PANTHER" id="PTHR34406">
    <property type="entry name" value="PROTEIN YCEI"/>
    <property type="match status" value="1"/>
</dbReference>
<protein>
    <submittedName>
        <fullName evidence="3">Polyisoprenoid-binding protein YceI</fullName>
    </submittedName>
</protein>
<evidence type="ECO:0000256" key="1">
    <source>
        <dbReference type="SAM" id="SignalP"/>
    </source>
</evidence>
<proteinExistence type="predicted"/>
<feature type="signal peptide" evidence="1">
    <location>
        <begin position="1"/>
        <end position="18"/>
    </location>
</feature>
<organism evidence="3 4">
    <name type="scientific">Formosa algae</name>
    <dbReference type="NCBI Taxonomy" id="225843"/>
    <lineage>
        <taxon>Bacteria</taxon>
        <taxon>Pseudomonadati</taxon>
        <taxon>Bacteroidota</taxon>
        <taxon>Flavobacteriia</taxon>
        <taxon>Flavobacteriales</taxon>
        <taxon>Flavobacteriaceae</taxon>
        <taxon>Formosa</taxon>
    </lineage>
</organism>
<dbReference type="Gene3D" id="2.40.128.110">
    <property type="entry name" value="Lipid/polyisoprenoid-binding, YceI-like"/>
    <property type="match status" value="1"/>
</dbReference>
<dbReference type="EMBL" id="JAUSUU010000003">
    <property type="protein sequence ID" value="MDQ0334691.1"/>
    <property type="molecule type" value="Genomic_DNA"/>
</dbReference>
<dbReference type="InterPro" id="IPR036761">
    <property type="entry name" value="TTHA0802/YceI-like_sf"/>
</dbReference>
<dbReference type="RefSeq" id="WP_057779718.1">
    <property type="nucleotide sequence ID" value="NZ_JAGGJQ010000003.1"/>
</dbReference>
<dbReference type="PANTHER" id="PTHR34406:SF1">
    <property type="entry name" value="PROTEIN YCEI"/>
    <property type="match status" value="1"/>
</dbReference>
<reference evidence="3 4" key="1">
    <citation type="submission" date="2023-07" db="EMBL/GenBank/DDBJ databases">
        <title>Genomic Encyclopedia of Type Strains, Phase IV (KMG-IV): sequencing the most valuable type-strain genomes for metagenomic binning, comparative biology and taxonomic classification.</title>
        <authorList>
            <person name="Goeker M."/>
        </authorList>
    </citation>
    <scope>NUCLEOTIDE SEQUENCE [LARGE SCALE GENOMIC DNA]</scope>
    <source>
        <strain evidence="3 4">DSM 16476</strain>
    </source>
</reference>